<keyword evidence="4 5" id="KW-0472">Membrane</keyword>
<dbReference type="PANTHER" id="PTHR11863">
    <property type="entry name" value="STEROL DESATURASE"/>
    <property type="match status" value="1"/>
</dbReference>
<feature type="domain" description="Fatty acid hydroxylase" evidence="6">
    <location>
        <begin position="203"/>
        <end position="327"/>
    </location>
</feature>
<evidence type="ECO:0000256" key="3">
    <source>
        <dbReference type="ARBA" id="ARBA00022989"/>
    </source>
</evidence>
<dbReference type="AlphaFoldDB" id="A0AAF0YGT0"/>
<dbReference type="RefSeq" id="XP_062631333.1">
    <property type="nucleotide sequence ID" value="XM_062775349.1"/>
</dbReference>
<feature type="transmembrane region" description="Helical" evidence="5">
    <location>
        <begin position="200"/>
        <end position="218"/>
    </location>
</feature>
<evidence type="ECO:0000256" key="5">
    <source>
        <dbReference type="SAM" id="Phobius"/>
    </source>
</evidence>
<dbReference type="GO" id="GO:0016491">
    <property type="term" value="F:oxidoreductase activity"/>
    <property type="evidence" value="ECO:0007669"/>
    <property type="project" value="InterPro"/>
</dbReference>
<evidence type="ECO:0000259" key="6">
    <source>
        <dbReference type="Pfam" id="PF04116"/>
    </source>
</evidence>
<keyword evidence="2 5" id="KW-0812">Transmembrane</keyword>
<dbReference type="EMBL" id="CP086719">
    <property type="protein sequence ID" value="WOO85307.1"/>
    <property type="molecule type" value="Genomic_DNA"/>
</dbReference>
<gene>
    <name evidence="7" type="primary">FAXDC2_2</name>
    <name evidence="7" type="ORF">LOC62_06G008808</name>
</gene>
<feature type="transmembrane region" description="Helical" evidence="5">
    <location>
        <begin position="158"/>
        <end position="180"/>
    </location>
</feature>
<dbReference type="GO" id="GO:0005506">
    <property type="term" value="F:iron ion binding"/>
    <property type="evidence" value="ECO:0007669"/>
    <property type="project" value="InterPro"/>
</dbReference>
<evidence type="ECO:0000256" key="2">
    <source>
        <dbReference type="ARBA" id="ARBA00022692"/>
    </source>
</evidence>
<evidence type="ECO:0000256" key="1">
    <source>
        <dbReference type="ARBA" id="ARBA00004370"/>
    </source>
</evidence>
<evidence type="ECO:0000313" key="7">
    <source>
        <dbReference type="EMBL" id="WOO85307.1"/>
    </source>
</evidence>
<evidence type="ECO:0000256" key="4">
    <source>
        <dbReference type="ARBA" id="ARBA00023136"/>
    </source>
</evidence>
<dbReference type="InterPro" id="IPR006694">
    <property type="entry name" value="Fatty_acid_hydroxylase"/>
</dbReference>
<dbReference type="GeneID" id="87811972"/>
<evidence type="ECO:0000313" key="8">
    <source>
        <dbReference type="Proteomes" id="UP000827549"/>
    </source>
</evidence>
<organism evidence="7 8">
    <name type="scientific">Vanrija pseudolonga</name>
    <dbReference type="NCBI Taxonomy" id="143232"/>
    <lineage>
        <taxon>Eukaryota</taxon>
        <taxon>Fungi</taxon>
        <taxon>Dikarya</taxon>
        <taxon>Basidiomycota</taxon>
        <taxon>Agaricomycotina</taxon>
        <taxon>Tremellomycetes</taxon>
        <taxon>Trichosporonales</taxon>
        <taxon>Trichosporonaceae</taxon>
        <taxon>Vanrija</taxon>
    </lineage>
</organism>
<sequence length="378" mass="43536">MSVTTTTTKQLAPPTTVGILRPTIQREPEAVGQRIAPSLQYHGRTLDVVEEKMYQKRKWAYLRGAYENTKAMGIMPHVILMAMTIIFNKSPLAPMLYTWLNSYDQWTIWVVVSATIFTVTEIAVIALFTYLDLCQPQWIAKYKVQPNKHSTWKDIKKAIPTVAFNMFVVNTLSNLAFVHLARWRGNSTRFEDLPGGWKLFGQWFVCLMAEEVGFYFVHRALHHRSVYKHIHKQHHEYKAPSSISATYAHPIEYYFSNIMPIVVGLIITGGHWSLQMMFFHGLMIGTHAHHSGYNLPFLTVALPHDWHHYYTNENFGAIGLLDGIFKTDTVYKAWIASVQSEFEKTKVKGGAKHVMYHEVAAEILNRYEDEQEAEELAK</sequence>
<dbReference type="InterPro" id="IPR050307">
    <property type="entry name" value="Sterol_Desaturase_Related"/>
</dbReference>
<dbReference type="GO" id="GO:0016020">
    <property type="term" value="C:membrane"/>
    <property type="evidence" value="ECO:0007669"/>
    <property type="project" value="UniProtKB-SubCell"/>
</dbReference>
<reference evidence="7" key="1">
    <citation type="submission" date="2023-10" db="EMBL/GenBank/DDBJ databases">
        <authorList>
            <person name="Noh H."/>
        </authorList>
    </citation>
    <scope>NUCLEOTIDE SEQUENCE</scope>
    <source>
        <strain evidence="7">DUCC4014</strain>
    </source>
</reference>
<keyword evidence="8" id="KW-1185">Reference proteome</keyword>
<proteinExistence type="predicted"/>
<comment type="subcellular location">
    <subcellularLocation>
        <location evidence="1">Membrane</location>
    </subcellularLocation>
</comment>
<dbReference type="Proteomes" id="UP000827549">
    <property type="component" value="Chromosome 6"/>
</dbReference>
<protein>
    <submittedName>
        <fullName evidence="7">Fatty acid hydroxylase domain-containing protein 2</fullName>
    </submittedName>
</protein>
<dbReference type="GO" id="GO:0008610">
    <property type="term" value="P:lipid biosynthetic process"/>
    <property type="evidence" value="ECO:0007669"/>
    <property type="project" value="InterPro"/>
</dbReference>
<dbReference type="Pfam" id="PF04116">
    <property type="entry name" value="FA_hydroxylase"/>
    <property type="match status" value="1"/>
</dbReference>
<accession>A0AAF0YGT0</accession>
<feature type="transmembrane region" description="Helical" evidence="5">
    <location>
        <begin position="106"/>
        <end position="131"/>
    </location>
</feature>
<keyword evidence="3 5" id="KW-1133">Transmembrane helix</keyword>
<name>A0AAF0YGT0_9TREE</name>